<dbReference type="InterPro" id="IPR036278">
    <property type="entry name" value="Sialidase_sf"/>
</dbReference>
<dbReference type="AlphaFoldDB" id="A0A8J3QSD9"/>
<dbReference type="GO" id="GO:0004308">
    <property type="term" value="F:exo-alpha-sialidase activity"/>
    <property type="evidence" value="ECO:0007669"/>
    <property type="project" value="UniProtKB-EC"/>
</dbReference>
<dbReference type="InterPro" id="IPR006311">
    <property type="entry name" value="TAT_signal"/>
</dbReference>
<dbReference type="InterPro" id="IPR011040">
    <property type="entry name" value="Sialidase"/>
</dbReference>
<dbReference type="Gene3D" id="2.120.10.10">
    <property type="match status" value="1"/>
</dbReference>
<accession>A0A8J3QSD9</accession>
<organism evidence="6 7">
    <name type="scientific">Rugosimonospora africana</name>
    <dbReference type="NCBI Taxonomy" id="556532"/>
    <lineage>
        <taxon>Bacteria</taxon>
        <taxon>Bacillati</taxon>
        <taxon>Actinomycetota</taxon>
        <taxon>Actinomycetes</taxon>
        <taxon>Micromonosporales</taxon>
        <taxon>Micromonosporaceae</taxon>
        <taxon>Rugosimonospora</taxon>
    </lineage>
</organism>
<dbReference type="InterPro" id="IPR026856">
    <property type="entry name" value="Sialidase_fam"/>
</dbReference>
<dbReference type="GO" id="GO:0006689">
    <property type="term" value="P:ganglioside catabolic process"/>
    <property type="evidence" value="ECO:0007669"/>
    <property type="project" value="TreeGrafter"/>
</dbReference>
<evidence type="ECO:0000313" key="7">
    <source>
        <dbReference type="Proteomes" id="UP000642748"/>
    </source>
</evidence>
<evidence type="ECO:0000256" key="4">
    <source>
        <dbReference type="SAM" id="SignalP"/>
    </source>
</evidence>
<dbReference type="Proteomes" id="UP000642748">
    <property type="component" value="Unassembled WGS sequence"/>
</dbReference>
<evidence type="ECO:0000256" key="1">
    <source>
        <dbReference type="ARBA" id="ARBA00000427"/>
    </source>
</evidence>
<sequence length="408" mass="41971">MSLTSRRSRIVGGALAATAVLAGGYLLAAPDGTATAAPATATCASSVPFVSGTEGYSSFRIPAVVTTKKGTLVAFAEGRVGSSSDSGNIDVVSKRSSDGGCTWGPLSVVADAGTDTADNPAPVVDPATGDIVLVTCFNAGNVTEAQILAGQVTAAQTRRIFVQTSTDDGHTWSTRREITDQAKLPNWRWYATGPGHAIALTQGVHKGRLVVPANNSVAPAAGSTDTGAESKYYGGNDLYSDDHGATWHIGYTDDTTEGYSNPNESTIAQLPDGRLYVNSRDQNGTGPGNRVDGYSADGGTTLAGPLHPQDTITTPVVEGSVLQVTGPHATLLYSGPADPASRAVMAIRTSTNDGVTWSAGYDLTGLPAAYSDLVQLDNNTVGVLYETGDAGANENLTFTRVALKDLRG</sequence>
<keyword evidence="7" id="KW-1185">Reference proteome</keyword>
<evidence type="ECO:0000256" key="3">
    <source>
        <dbReference type="ARBA" id="ARBA00012733"/>
    </source>
</evidence>
<dbReference type="GO" id="GO:0009313">
    <property type="term" value="P:oligosaccharide catabolic process"/>
    <property type="evidence" value="ECO:0007669"/>
    <property type="project" value="TreeGrafter"/>
</dbReference>
<dbReference type="GO" id="GO:0016020">
    <property type="term" value="C:membrane"/>
    <property type="evidence" value="ECO:0007669"/>
    <property type="project" value="TreeGrafter"/>
</dbReference>
<gene>
    <name evidence="6" type="ORF">Raf01_40610</name>
</gene>
<reference evidence="6" key="1">
    <citation type="submission" date="2021-01" db="EMBL/GenBank/DDBJ databases">
        <title>Whole genome shotgun sequence of Rugosimonospora africana NBRC 104875.</title>
        <authorList>
            <person name="Komaki H."/>
            <person name="Tamura T."/>
        </authorList>
    </citation>
    <scope>NUCLEOTIDE SEQUENCE</scope>
    <source>
        <strain evidence="6">NBRC 104875</strain>
    </source>
</reference>
<evidence type="ECO:0000256" key="2">
    <source>
        <dbReference type="ARBA" id="ARBA00009348"/>
    </source>
</evidence>
<dbReference type="SUPFAM" id="SSF50939">
    <property type="entry name" value="Sialidases"/>
    <property type="match status" value="1"/>
</dbReference>
<keyword evidence="4" id="KW-0732">Signal</keyword>
<feature type="chain" id="PRO_5039534258" description="exo-alpha-sialidase" evidence="4">
    <location>
        <begin position="29"/>
        <end position="408"/>
    </location>
</feature>
<comment type="caution">
    <text evidence="6">The sequence shown here is derived from an EMBL/GenBank/DDBJ whole genome shotgun (WGS) entry which is preliminary data.</text>
</comment>
<proteinExistence type="inferred from homology"/>
<dbReference type="RefSeq" id="WP_203919502.1">
    <property type="nucleotide sequence ID" value="NZ_BONZ01000038.1"/>
</dbReference>
<feature type="signal peptide" evidence="4">
    <location>
        <begin position="1"/>
        <end position="28"/>
    </location>
</feature>
<dbReference type="PANTHER" id="PTHR10628">
    <property type="entry name" value="SIALIDASE"/>
    <property type="match status" value="1"/>
</dbReference>
<comment type="catalytic activity">
    <reaction evidence="1">
        <text>Hydrolysis of alpha-(2-&gt;3)-, alpha-(2-&gt;6)-, alpha-(2-&gt;8)- glycosidic linkages of terminal sialic acid residues in oligosaccharides, glycoproteins, glycolipids, colominic acid and synthetic substrates.</text>
        <dbReference type="EC" id="3.2.1.18"/>
    </reaction>
</comment>
<evidence type="ECO:0000313" key="6">
    <source>
        <dbReference type="EMBL" id="GIH15889.1"/>
    </source>
</evidence>
<comment type="similarity">
    <text evidence="2">Belongs to the glycosyl hydrolase 33 family.</text>
</comment>
<dbReference type="PROSITE" id="PS51318">
    <property type="entry name" value="TAT"/>
    <property type="match status" value="1"/>
</dbReference>
<dbReference type="PANTHER" id="PTHR10628:SF30">
    <property type="entry name" value="EXO-ALPHA-SIALIDASE"/>
    <property type="match status" value="1"/>
</dbReference>
<dbReference type="EMBL" id="BONZ01000038">
    <property type="protein sequence ID" value="GIH15889.1"/>
    <property type="molecule type" value="Genomic_DNA"/>
</dbReference>
<name>A0A8J3QSD9_9ACTN</name>
<protein>
    <recommendedName>
        <fullName evidence="3">exo-alpha-sialidase</fullName>
        <ecNumber evidence="3">3.2.1.18</ecNumber>
    </recommendedName>
</protein>
<dbReference type="GO" id="GO:0005737">
    <property type="term" value="C:cytoplasm"/>
    <property type="evidence" value="ECO:0007669"/>
    <property type="project" value="TreeGrafter"/>
</dbReference>
<feature type="domain" description="Sialidase" evidence="5">
    <location>
        <begin position="70"/>
        <end position="381"/>
    </location>
</feature>
<dbReference type="CDD" id="cd15482">
    <property type="entry name" value="Sialidase_non-viral"/>
    <property type="match status" value="1"/>
</dbReference>
<dbReference type="EC" id="3.2.1.18" evidence="3"/>
<dbReference type="Pfam" id="PF13088">
    <property type="entry name" value="BNR_2"/>
    <property type="match status" value="1"/>
</dbReference>
<evidence type="ECO:0000259" key="5">
    <source>
        <dbReference type="Pfam" id="PF13088"/>
    </source>
</evidence>